<dbReference type="GeneID" id="36408542"/>
<sequence>MDCKLEEIQLMTESGEKNQEPNAMWNGQPCIYVINGGYESYIAVDMHCNANWRSSDIYPKQTVRQSPVCQTKTKKPLWKLAEWTFTRDQ</sequence>
<dbReference type="EMBL" id="CCYD01000653">
    <property type="protein sequence ID" value="CEG43283.1"/>
    <property type="molecule type" value="Genomic_DNA"/>
</dbReference>
<keyword evidence="2" id="KW-1185">Reference proteome</keyword>
<proteinExistence type="predicted"/>
<dbReference type="AlphaFoldDB" id="A0A0N7L649"/>
<protein>
    <submittedName>
        <fullName evidence="1">Uncharacterized protein</fullName>
    </submittedName>
</protein>
<name>A0A0N7L649_PLAHL</name>
<reference evidence="2" key="1">
    <citation type="submission" date="2014-09" db="EMBL/GenBank/DDBJ databases">
        <authorList>
            <person name="Sharma Rahul"/>
            <person name="Thines Marco"/>
        </authorList>
    </citation>
    <scope>NUCLEOTIDE SEQUENCE [LARGE SCALE GENOMIC DNA]</scope>
</reference>
<evidence type="ECO:0000313" key="2">
    <source>
        <dbReference type="Proteomes" id="UP000054928"/>
    </source>
</evidence>
<evidence type="ECO:0000313" key="1">
    <source>
        <dbReference type="EMBL" id="CEG43283.1"/>
    </source>
</evidence>
<accession>A0A0N7L649</accession>
<organism evidence="1 2">
    <name type="scientific">Plasmopara halstedii</name>
    <name type="common">Downy mildew of sunflower</name>
    <dbReference type="NCBI Taxonomy" id="4781"/>
    <lineage>
        <taxon>Eukaryota</taxon>
        <taxon>Sar</taxon>
        <taxon>Stramenopiles</taxon>
        <taxon>Oomycota</taxon>
        <taxon>Peronosporomycetes</taxon>
        <taxon>Peronosporales</taxon>
        <taxon>Peronosporaceae</taxon>
        <taxon>Plasmopara</taxon>
    </lineage>
</organism>
<dbReference type="RefSeq" id="XP_024579652.1">
    <property type="nucleotide sequence ID" value="XM_024729257.1"/>
</dbReference>
<dbReference type="Proteomes" id="UP000054928">
    <property type="component" value="Unassembled WGS sequence"/>
</dbReference>